<organism evidence="1 2">
    <name type="scientific">Limnoraphis robusta CCNP1315</name>
    <dbReference type="NCBI Taxonomy" id="3110306"/>
    <lineage>
        <taxon>Bacteria</taxon>
        <taxon>Bacillati</taxon>
        <taxon>Cyanobacteriota</taxon>
        <taxon>Cyanophyceae</taxon>
        <taxon>Oscillatoriophycideae</taxon>
        <taxon>Oscillatoriales</taxon>
        <taxon>Sirenicapillariaceae</taxon>
        <taxon>Limnoraphis</taxon>
    </lineage>
</organism>
<proteinExistence type="predicted"/>
<name>A0ABU5U865_9CYAN</name>
<gene>
    <name evidence="1" type="ORF">VB854_30985</name>
</gene>
<dbReference type="Proteomes" id="UP001301728">
    <property type="component" value="Unassembled WGS sequence"/>
</dbReference>
<dbReference type="RefSeq" id="WP_323307067.1">
    <property type="nucleotide sequence ID" value="NZ_JAYGHT010000228.1"/>
</dbReference>
<keyword evidence="2" id="KW-1185">Reference proteome</keyword>
<comment type="caution">
    <text evidence="1">The sequence shown here is derived from an EMBL/GenBank/DDBJ whole genome shotgun (WGS) entry which is preliminary data.</text>
</comment>
<accession>A0ABU5U865</accession>
<evidence type="ECO:0000313" key="1">
    <source>
        <dbReference type="EMBL" id="MEA5523364.1"/>
    </source>
</evidence>
<sequence>MIRTWLNLLSIGLILANCQKTDFNTDFPPPDEGVKIGAIYPSSIGGIDPKFDFLPDNDDKKIFGHRAKYGDYAEIQSIETKDTEILDQFFESKILENYFKGDFKTKASGKFNNNWLGRGTLKDGTRVYAWSNKNWIYLIKAKDEGAFREVIRGFPFISED</sequence>
<evidence type="ECO:0000313" key="2">
    <source>
        <dbReference type="Proteomes" id="UP001301728"/>
    </source>
</evidence>
<dbReference type="EMBL" id="JAYGHT010000228">
    <property type="protein sequence ID" value="MEA5523364.1"/>
    <property type="molecule type" value="Genomic_DNA"/>
</dbReference>
<protein>
    <submittedName>
        <fullName evidence="1">Uncharacterized protein</fullName>
    </submittedName>
</protein>
<reference evidence="1 2" key="1">
    <citation type="submission" date="2023-12" db="EMBL/GenBank/DDBJ databases">
        <title>Baltic Sea Cyanobacteria.</title>
        <authorList>
            <person name="Delbaje E."/>
            <person name="Fewer D.P."/>
            <person name="Shishido T.K."/>
        </authorList>
    </citation>
    <scope>NUCLEOTIDE SEQUENCE [LARGE SCALE GENOMIC DNA]</scope>
    <source>
        <strain evidence="1 2">CCNP 1315</strain>
    </source>
</reference>